<evidence type="ECO:0000313" key="10">
    <source>
        <dbReference type="Proteomes" id="UP001206595"/>
    </source>
</evidence>
<dbReference type="InterPro" id="IPR051543">
    <property type="entry name" value="Serine_Peptidase_S9A"/>
</dbReference>
<dbReference type="Gene3D" id="2.130.10.120">
    <property type="entry name" value="Prolyl oligopeptidase, N-terminal domain"/>
    <property type="match status" value="1"/>
</dbReference>
<dbReference type="AlphaFoldDB" id="A0AAD5E964"/>
<dbReference type="GO" id="GO:0006508">
    <property type="term" value="P:proteolysis"/>
    <property type="evidence" value="ECO:0007669"/>
    <property type="project" value="UniProtKB-KW"/>
</dbReference>
<evidence type="ECO:0000256" key="5">
    <source>
        <dbReference type="ARBA" id="ARBA00045448"/>
    </source>
</evidence>
<keyword evidence="10" id="KW-1185">Reference proteome</keyword>
<evidence type="ECO:0000259" key="8">
    <source>
        <dbReference type="Pfam" id="PF02897"/>
    </source>
</evidence>
<dbReference type="Proteomes" id="UP001206595">
    <property type="component" value="Unassembled WGS sequence"/>
</dbReference>
<reference evidence="9" key="1">
    <citation type="submission" date="2021-06" db="EMBL/GenBank/DDBJ databases">
        <authorList>
            <consortium name="DOE Joint Genome Institute"/>
            <person name="Mondo S.J."/>
            <person name="Amses K.R."/>
            <person name="Simmons D.R."/>
            <person name="Longcore J.E."/>
            <person name="Seto K."/>
            <person name="Alves G.H."/>
            <person name="Bonds A.E."/>
            <person name="Quandt C.A."/>
            <person name="Davis W.J."/>
            <person name="Chang Y."/>
            <person name="Letcher P.M."/>
            <person name="Powell M.J."/>
            <person name="Kuo A."/>
            <person name="Labutti K."/>
            <person name="Pangilinan J."/>
            <person name="Andreopoulos W."/>
            <person name="Tritt A."/>
            <person name="Riley R."/>
            <person name="Hundley H."/>
            <person name="Johnson J."/>
            <person name="Lipzen A."/>
            <person name="Barry K."/>
            <person name="Berbee M.L."/>
            <person name="Buchler N.E."/>
            <person name="Grigoriev I.V."/>
            <person name="Spatafora J.W."/>
            <person name="Stajich J.E."/>
            <person name="James T.Y."/>
        </authorList>
    </citation>
    <scope>NUCLEOTIDE SEQUENCE</scope>
    <source>
        <strain evidence="9">AG</strain>
    </source>
</reference>
<dbReference type="SUPFAM" id="SSF50993">
    <property type="entry name" value="Peptidase/esterase 'gauge' domain"/>
    <property type="match status" value="1"/>
</dbReference>
<sequence length="738" mass="84158">MNPLWNSTKLCSLTHLHVHKFAHAGLLQRQPIQLATVRNGSILASIKKKFARDVPPPSPRQDNVSTTHHGYKRIDEYKWIEDINNGAVWELIQKENEYSNHMLKSTSFLQRVLRREMQKILHTPKLLPPLSTRAHGYEYYSKTSKAGMVYCRKLIGHTQEEVLLDSKYLRMTNLSIRKVLLSPNHSIFAYQTEREGEEVGNLHFKDLSGAMNLKGDILEDIFNFVWANDNKTVYYTVTSDQLRPNKVYAHIVGTSQEEDILIYEDKDETTFVDISSTKDMKYITINANSLSSSEVRLIDALHDYSEGLQPSLQLVQGRKENLEYFVDHHDNQLYVLTNAGDAKNFKLVTAGQDKPDMQHWKDLITVSATEKIEDVDLFKNRIVLYGRRDGLPMILCYDLKTGTKLEVELPERFCIVHPGTNLDFDTNTFRFSVTSPYEHESTWEYNMDKQTLRSVRVHPIHKFDRKKYTCSQIHVESHDGAQVPVTLLHQKDLKLNGKNPVLMRSYGAYGITTDPDFRIENFSLLERGWVIALPHVRGGSELGRDWYENGKLLHKKNSFQDFIAVAEHLIDKNLTSPKLLAAMGTSAGGLLVGAMVHMRPELFKAIVLRVPFVDPLSAMLNPDLPLTQVEYPEWGNPTDDKADYENIASYSPYENIIGTSASSYPSVLLTGGLKDQRVQVSQPLKYISRLRREIEHKGAVALCRIDTDRGHFGGGGEQEARLDEAAEELAFLISNVQK</sequence>
<dbReference type="RefSeq" id="XP_051444031.1">
    <property type="nucleotide sequence ID" value="XM_051589621.1"/>
</dbReference>
<dbReference type="InterPro" id="IPR002470">
    <property type="entry name" value="Peptidase_S9A"/>
</dbReference>
<dbReference type="PANTHER" id="PTHR11757">
    <property type="entry name" value="PROTEASE FAMILY S9A OLIGOPEPTIDASE"/>
    <property type="match status" value="1"/>
</dbReference>
<accession>A0AAD5E964</accession>
<comment type="caution">
    <text evidence="9">The sequence shown here is derived from an EMBL/GenBank/DDBJ whole genome shotgun (WGS) entry which is preliminary data.</text>
</comment>
<comment type="function">
    <text evidence="5">Serine peptidase whose precise substrate specificity remains unclear. Does not cleave peptides after a arginine or lysine residue. Regulates trans-Golgi network morphology and sorting by regulating the membrane binding of the AP-1 complex. May play a role in the regulation of synaptic vesicle exocytosis.</text>
</comment>
<dbReference type="InterPro" id="IPR023302">
    <property type="entry name" value="Pept_S9A_N"/>
</dbReference>
<dbReference type="PRINTS" id="PR00862">
    <property type="entry name" value="PROLIGOPTASE"/>
</dbReference>
<comment type="similarity">
    <text evidence="1 6">Belongs to the peptidase S9A family.</text>
</comment>
<evidence type="ECO:0000256" key="1">
    <source>
        <dbReference type="ARBA" id="ARBA00005228"/>
    </source>
</evidence>
<keyword evidence="2 6" id="KW-0645">Protease</keyword>
<dbReference type="InterPro" id="IPR001375">
    <property type="entry name" value="Peptidase_S9_cat"/>
</dbReference>
<keyword evidence="4 6" id="KW-0720">Serine protease</keyword>
<evidence type="ECO:0000256" key="3">
    <source>
        <dbReference type="ARBA" id="ARBA00022801"/>
    </source>
</evidence>
<dbReference type="Gene3D" id="3.40.50.1820">
    <property type="entry name" value="alpha/beta hydrolase"/>
    <property type="match status" value="1"/>
</dbReference>
<dbReference type="GeneID" id="75914966"/>
<dbReference type="PANTHER" id="PTHR11757:SF19">
    <property type="entry name" value="PROLYL ENDOPEPTIDASE-LIKE"/>
    <property type="match status" value="1"/>
</dbReference>
<dbReference type="SUPFAM" id="SSF53474">
    <property type="entry name" value="alpha/beta-Hydrolases"/>
    <property type="match status" value="1"/>
</dbReference>
<evidence type="ECO:0000256" key="2">
    <source>
        <dbReference type="ARBA" id="ARBA00022670"/>
    </source>
</evidence>
<dbReference type="Pfam" id="PF02897">
    <property type="entry name" value="Peptidase_S9_N"/>
    <property type="match status" value="1"/>
</dbReference>
<reference evidence="9" key="2">
    <citation type="journal article" date="2022" name="Proc. Natl. Acad. Sci. U.S.A.">
        <title>Diploid-dominant life cycles characterize the early evolution of Fungi.</title>
        <authorList>
            <person name="Amses K.R."/>
            <person name="Simmons D.R."/>
            <person name="Longcore J.E."/>
            <person name="Mondo S.J."/>
            <person name="Seto K."/>
            <person name="Jeronimo G.H."/>
            <person name="Bonds A.E."/>
            <person name="Quandt C.A."/>
            <person name="Davis W.J."/>
            <person name="Chang Y."/>
            <person name="Federici B.A."/>
            <person name="Kuo A."/>
            <person name="LaButti K."/>
            <person name="Pangilinan J."/>
            <person name="Andreopoulos W."/>
            <person name="Tritt A."/>
            <person name="Riley R."/>
            <person name="Hundley H."/>
            <person name="Johnson J."/>
            <person name="Lipzen A."/>
            <person name="Barry K."/>
            <person name="Lang B.F."/>
            <person name="Cuomo C.A."/>
            <person name="Buchler N.E."/>
            <person name="Grigoriev I.V."/>
            <person name="Spatafora J.W."/>
            <person name="Stajich J.E."/>
            <person name="James T.Y."/>
        </authorList>
    </citation>
    <scope>NUCLEOTIDE SEQUENCE</scope>
    <source>
        <strain evidence="9">AG</strain>
    </source>
</reference>
<evidence type="ECO:0000313" key="9">
    <source>
        <dbReference type="EMBL" id="KAI8579027.1"/>
    </source>
</evidence>
<organism evidence="9 10">
    <name type="scientific">Umbelopsis ramanniana AG</name>
    <dbReference type="NCBI Taxonomy" id="1314678"/>
    <lineage>
        <taxon>Eukaryota</taxon>
        <taxon>Fungi</taxon>
        <taxon>Fungi incertae sedis</taxon>
        <taxon>Mucoromycota</taxon>
        <taxon>Mucoromycotina</taxon>
        <taxon>Umbelopsidomycetes</taxon>
        <taxon>Umbelopsidales</taxon>
        <taxon>Umbelopsidaceae</taxon>
        <taxon>Umbelopsis</taxon>
    </lineage>
</organism>
<dbReference type="EMBL" id="MU620924">
    <property type="protein sequence ID" value="KAI8579027.1"/>
    <property type="molecule type" value="Genomic_DNA"/>
</dbReference>
<evidence type="ECO:0000256" key="6">
    <source>
        <dbReference type="RuleBase" id="RU368024"/>
    </source>
</evidence>
<feature type="domain" description="Peptidase S9 prolyl oligopeptidase catalytic" evidence="7">
    <location>
        <begin position="516"/>
        <end position="736"/>
    </location>
</feature>
<feature type="domain" description="Peptidase S9A N-terminal" evidence="8">
    <location>
        <begin position="56"/>
        <end position="455"/>
    </location>
</feature>
<keyword evidence="3 6" id="KW-0378">Hydrolase</keyword>
<protein>
    <recommendedName>
        <fullName evidence="6">Prolyl endopeptidase</fullName>
        <ecNumber evidence="6">3.4.21.-</ecNumber>
    </recommendedName>
</protein>
<proteinExistence type="inferred from homology"/>
<dbReference type="InterPro" id="IPR029058">
    <property type="entry name" value="AB_hydrolase_fold"/>
</dbReference>
<name>A0AAD5E964_UMBRA</name>
<evidence type="ECO:0000256" key="4">
    <source>
        <dbReference type="ARBA" id="ARBA00022825"/>
    </source>
</evidence>
<dbReference type="GO" id="GO:0004252">
    <property type="term" value="F:serine-type endopeptidase activity"/>
    <property type="evidence" value="ECO:0007669"/>
    <property type="project" value="UniProtKB-UniRule"/>
</dbReference>
<evidence type="ECO:0000259" key="7">
    <source>
        <dbReference type="Pfam" id="PF00326"/>
    </source>
</evidence>
<dbReference type="Pfam" id="PF00326">
    <property type="entry name" value="Peptidase_S9"/>
    <property type="match status" value="1"/>
</dbReference>
<dbReference type="EC" id="3.4.21.-" evidence="6"/>
<gene>
    <name evidence="9" type="ORF">K450DRAFT_244627</name>
</gene>